<gene>
    <name evidence="1" type="ORF">SORBI_3001G253050</name>
</gene>
<dbReference type="Gramene" id="OQU91821">
    <property type="protein sequence ID" value="OQU91821"/>
    <property type="gene ID" value="SORBI_3001G253050"/>
</dbReference>
<dbReference type="Proteomes" id="UP000000768">
    <property type="component" value="Chromosome 1"/>
</dbReference>
<proteinExistence type="predicted"/>
<organism evidence="1 2">
    <name type="scientific">Sorghum bicolor</name>
    <name type="common">Sorghum</name>
    <name type="synonym">Sorghum vulgare</name>
    <dbReference type="NCBI Taxonomy" id="4558"/>
    <lineage>
        <taxon>Eukaryota</taxon>
        <taxon>Viridiplantae</taxon>
        <taxon>Streptophyta</taxon>
        <taxon>Embryophyta</taxon>
        <taxon>Tracheophyta</taxon>
        <taxon>Spermatophyta</taxon>
        <taxon>Magnoliopsida</taxon>
        <taxon>Liliopsida</taxon>
        <taxon>Poales</taxon>
        <taxon>Poaceae</taxon>
        <taxon>PACMAD clade</taxon>
        <taxon>Panicoideae</taxon>
        <taxon>Andropogonodae</taxon>
        <taxon>Andropogoneae</taxon>
        <taxon>Sorghinae</taxon>
        <taxon>Sorghum</taxon>
    </lineage>
</organism>
<dbReference type="AlphaFoldDB" id="A0A1Z5S7C8"/>
<reference evidence="1 2" key="1">
    <citation type="journal article" date="2009" name="Nature">
        <title>The Sorghum bicolor genome and the diversification of grasses.</title>
        <authorList>
            <person name="Paterson A.H."/>
            <person name="Bowers J.E."/>
            <person name="Bruggmann R."/>
            <person name="Dubchak I."/>
            <person name="Grimwood J."/>
            <person name="Gundlach H."/>
            <person name="Haberer G."/>
            <person name="Hellsten U."/>
            <person name="Mitros T."/>
            <person name="Poliakov A."/>
            <person name="Schmutz J."/>
            <person name="Spannagl M."/>
            <person name="Tang H."/>
            <person name="Wang X."/>
            <person name="Wicker T."/>
            <person name="Bharti A.K."/>
            <person name="Chapman J."/>
            <person name="Feltus F.A."/>
            <person name="Gowik U."/>
            <person name="Grigoriev I.V."/>
            <person name="Lyons E."/>
            <person name="Maher C.A."/>
            <person name="Martis M."/>
            <person name="Narechania A."/>
            <person name="Otillar R.P."/>
            <person name="Penning B.W."/>
            <person name="Salamov A.A."/>
            <person name="Wang Y."/>
            <person name="Zhang L."/>
            <person name="Carpita N.C."/>
            <person name="Freeling M."/>
            <person name="Gingle A.R."/>
            <person name="Hash C.T."/>
            <person name="Keller B."/>
            <person name="Klein P."/>
            <person name="Kresovich S."/>
            <person name="McCann M.C."/>
            <person name="Ming R."/>
            <person name="Peterson D.G."/>
            <person name="Mehboob-ur-Rahman"/>
            <person name="Ware D."/>
            <person name="Westhoff P."/>
            <person name="Mayer K.F."/>
            <person name="Messing J."/>
            <person name="Rokhsar D.S."/>
        </authorList>
    </citation>
    <scope>NUCLEOTIDE SEQUENCE [LARGE SCALE GENOMIC DNA]</scope>
    <source>
        <strain evidence="2">cv. BTx623</strain>
    </source>
</reference>
<reference evidence="2" key="2">
    <citation type="journal article" date="2018" name="Plant J.">
        <title>The Sorghum bicolor reference genome: improved assembly, gene annotations, a transcriptome atlas, and signatures of genome organization.</title>
        <authorList>
            <person name="McCormick R.F."/>
            <person name="Truong S.K."/>
            <person name="Sreedasyam A."/>
            <person name="Jenkins J."/>
            <person name="Shu S."/>
            <person name="Sims D."/>
            <person name="Kennedy M."/>
            <person name="Amirebrahimi M."/>
            <person name="Weers B.D."/>
            <person name="McKinley B."/>
            <person name="Mattison A."/>
            <person name="Morishige D.T."/>
            <person name="Grimwood J."/>
            <person name="Schmutz J."/>
            <person name="Mullet J.E."/>
        </authorList>
    </citation>
    <scope>NUCLEOTIDE SEQUENCE [LARGE SCALE GENOMIC DNA]</scope>
    <source>
        <strain evidence="2">cv. BTx623</strain>
    </source>
</reference>
<keyword evidence="2" id="KW-1185">Reference proteome</keyword>
<dbReference type="InParanoid" id="A0A1Z5S7C8"/>
<evidence type="ECO:0000313" key="2">
    <source>
        <dbReference type="Proteomes" id="UP000000768"/>
    </source>
</evidence>
<evidence type="ECO:0000313" key="1">
    <source>
        <dbReference type="EMBL" id="OQU91821.1"/>
    </source>
</evidence>
<name>A0A1Z5S7C8_SORBI</name>
<accession>A0A1Z5S7C8</accession>
<sequence length="121" mass="13829">MDQPLVTHEHDRRCHSIASYGAVVTPLTVQSPQDFWSVSCHDKKSNALEGYHNTQDYSELYKMSSLLPSMRKRWPRKPLLYGISTVLVMPLRTLYGLWTGSCSWCRAVPLQHGQRLVVVAN</sequence>
<dbReference type="EMBL" id="CM000760">
    <property type="protein sequence ID" value="OQU91821.1"/>
    <property type="molecule type" value="Genomic_DNA"/>
</dbReference>
<protein>
    <submittedName>
        <fullName evidence="1">Uncharacterized protein</fullName>
    </submittedName>
</protein>